<dbReference type="PANTHER" id="PTHR39339:SF1">
    <property type="entry name" value="CHAD DOMAIN-CONTAINING PROTEIN"/>
    <property type="match status" value="1"/>
</dbReference>
<dbReference type="Pfam" id="PF05235">
    <property type="entry name" value="CHAD"/>
    <property type="match status" value="1"/>
</dbReference>
<dbReference type="Gene3D" id="3.60.21.10">
    <property type="match status" value="1"/>
</dbReference>
<dbReference type="AlphaFoldDB" id="A0ABD8A8T4"/>
<name>A0ABD8A8T4_9EURY</name>
<dbReference type="PANTHER" id="PTHR39339">
    <property type="entry name" value="SLR1444 PROTEIN"/>
    <property type="match status" value="1"/>
</dbReference>
<feature type="domain" description="CHAD" evidence="2">
    <location>
        <begin position="17"/>
        <end position="355"/>
    </location>
</feature>
<dbReference type="Pfam" id="PF12850">
    <property type="entry name" value="Metallophos_2"/>
    <property type="match status" value="1"/>
</dbReference>
<dbReference type="Gene3D" id="1.40.20.10">
    <property type="entry name" value="CHAD domain"/>
    <property type="match status" value="2"/>
</dbReference>
<evidence type="ECO:0000313" key="3">
    <source>
        <dbReference type="EMBL" id="WOX55939.1"/>
    </source>
</evidence>
<protein>
    <submittedName>
        <fullName evidence="3">CHAD domain-containing protein</fullName>
    </submittedName>
</protein>
<evidence type="ECO:0000256" key="1">
    <source>
        <dbReference type="SAM" id="MobiDB-lite"/>
    </source>
</evidence>
<gene>
    <name evidence="3" type="ORF">R6Y95_01050</name>
</gene>
<dbReference type="InterPro" id="IPR038186">
    <property type="entry name" value="CHAD_dom_sf"/>
</dbReference>
<dbReference type="InterPro" id="IPR029052">
    <property type="entry name" value="Metallo-depent_PP-like"/>
</dbReference>
<evidence type="ECO:0000259" key="2">
    <source>
        <dbReference type="SMART" id="SM00880"/>
    </source>
</evidence>
<dbReference type="SMART" id="SM00880">
    <property type="entry name" value="CHAD"/>
    <property type="match status" value="1"/>
</dbReference>
<feature type="compositionally biased region" description="Polar residues" evidence="1">
    <location>
        <begin position="626"/>
        <end position="643"/>
    </location>
</feature>
<dbReference type="EMBL" id="CP137641">
    <property type="protein sequence ID" value="WOX55939.1"/>
    <property type="molecule type" value="Genomic_DNA"/>
</dbReference>
<reference evidence="3 4" key="1">
    <citation type="submission" date="2023-10" db="EMBL/GenBank/DDBJ databases">
        <title>The complete genome sequence of Methanoculleus palmolei DSM 4273.</title>
        <authorList>
            <person name="Lai S.-J."/>
            <person name="You Y.-T."/>
            <person name="Chen S.-C."/>
        </authorList>
    </citation>
    <scope>NUCLEOTIDE SEQUENCE [LARGE SCALE GENOMIC DNA]</scope>
    <source>
        <strain evidence="3 4">DSM 4273</strain>
    </source>
</reference>
<dbReference type="InterPro" id="IPR007899">
    <property type="entry name" value="CHAD_dom"/>
</dbReference>
<dbReference type="Proteomes" id="UP001626603">
    <property type="component" value="Chromosome"/>
</dbReference>
<organism evidence="3 4">
    <name type="scientific">Methanoculleus palmolei</name>
    <dbReference type="NCBI Taxonomy" id="72612"/>
    <lineage>
        <taxon>Archaea</taxon>
        <taxon>Methanobacteriati</taxon>
        <taxon>Methanobacteriota</taxon>
        <taxon>Stenosarchaea group</taxon>
        <taxon>Methanomicrobia</taxon>
        <taxon>Methanomicrobiales</taxon>
        <taxon>Methanomicrobiaceae</taxon>
        <taxon>Methanoculleus</taxon>
    </lineage>
</organism>
<proteinExistence type="predicted"/>
<accession>A0ABD8A8T4</accession>
<feature type="region of interest" description="Disordered" evidence="1">
    <location>
        <begin position="608"/>
        <end position="652"/>
    </location>
</feature>
<dbReference type="SUPFAM" id="SSF56300">
    <property type="entry name" value="Metallo-dependent phosphatases"/>
    <property type="match status" value="1"/>
</dbReference>
<dbReference type="InterPro" id="IPR024654">
    <property type="entry name" value="Calcineurin-like_PHP_lpxH"/>
</dbReference>
<keyword evidence="4" id="KW-1185">Reference proteome</keyword>
<sequence>MAMGAPDPGTCLYGAGYLSDLLEAFSAEVESVRAADDIEYIHRMRVASRRIRAALPLFKDCFSGKEYRFWNKEVRAITRALGAARDADVQIAFLRSVVGTIGERERPSMRPIFLLMGEDTGFEPAPLVPVPKRETAHKTLKKRIYLVFARIKDSIMHNGANRPQDITVAADPSPRYLLPGLECLLLRLQQRRAGLQPAVIAGIDRLERTGVVEAMEDALAGYLEREECRNTDVRSHAAYVRAFSHISRQIDEVFRFEPFVAMPDRTVEHHAMRIAVKHLRYTMEAFQGLYGDGLKEPLKKVMHLQDVLGELHDCDVWLGFLPEFLDAERERQREYFGHLDFFRLVEPGIHHLIDDRARQRRELHALLVRTWAEQKEERLWERLREAISTPLPGREQGAPTMVALIGDVHANLPALAAVLNDAWARGATLVLNAGDSVGGGPAPNEVLQMLAAENVISVVGNYDRDVLGARRIRKTSENRKRRKALRRARRSLSRKSRRYLRTLPERVRLRLFGKRILLTHGSPASNTEYISENTASQRLKDLAAAADADVIVTGHSHRPFAAEVGGVWFVNTGSVGKPDDGDSRACYALLRPDPFTIEHISVAYGETPQEGAEMQGEGGEPDTIKTHNSSEPTPQQSDRTAGVQQVDVERQR</sequence>
<evidence type="ECO:0000313" key="4">
    <source>
        <dbReference type="Proteomes" id="UP001626603"/>
    </source>
</evidence>